<evidence type="ECO:0000256" key="1">
    <source>
        <dbReference type="SAM" id="MobiDB-lite"/>
    </source>
</evidence>
<organism evidence="2 3">
    <name type="scientific">Actinomyces graevenitzii C83</name>
    <dbReference type="NCBI Taxonomy" id="435830"/>
    <lineage>
        <taxon>Bacteria</taxon>
        <taxon>Bacillati</taxon>
        <taxon>Actinomycetota</taxon>
        <taxon>Actinomycetes</taxon>
        <taxon>Actinomycetales</taxon>
        <taxon>Actinomycetaceae</taxon>
        <taxon>Actinomyces</taxon>
    </lineage>
</organism>
<feature type="region of interest" description="Disordered" evidence="1">
    <location>
        <begin position="34"/>
        <end position="64"/>
    </location>
</feature>
<dbReference type="eggNOG" id="COG3209">
    <property type="taxonomic scope" value="Bacteria"/>
</dbReference>
<evidence type="ECO:0000313" key="3">
    <source>
        <dbReference type="Proteomes" id="UP000003822"/>
    </source>
</evidence>
<dbReference type="STRING" id="435830.HMPREF0045_00486"/>
<keyword evidence="3" id="KW-1185">Reference proteome</keyword>
<protein>
    <submittedName>
        <fullName evidence="2">Uncharacterized protein</fullName>
    </submittedName>
</protein>
<reference evidence="2 3" key="1">
    <citation type="submission" date="2011-10" db="EMBL/GenBank/DDBJ databases">
        <title>The Genome Sequence of Actinomyces graevenitzii C83.</title>
        <authorList>
            <consortium name="The Broad Institute Genome Sequencing Platform"/>
            <consortium name="The Broad Institute Genome Sequencing Center for Infectious Disease"/>
            <person name="Earl A."/>
            <person name="Ward D."/>
            <person name="Feldgarden M."/>
            <person name="Gevers D."/>
            <person name="Sibley C.D."/>
            <person name="Field T.R."/>
            <person name="Grinwis M."/>
            <person name="Eshaghurshan C.S."/>
            <person name="Surette M.G."/>
            <person name="Young S.K."/>
            <person name="Zeng Q."/>
            <person name="Gargeya S."/>
            <person name="Fitzgerald M."/>
            <person name="Haas B."/>
            <person name="Abouelleil A."/>
            <person name="Alvarado L."/>
            <person name="Arachchi H.M."/>
            <person name="Berlin A."/>
            <person name="Brown A."/>
            <person name="Chapman S.B."/>
            <person name="Chen Z."/>
            <person name="Dunbar C."/>
            <person name="Freedman E."/>
            <person name="Gearin G."/>
            <person name="Goldberg J."/>
            <person name="Griggs A."/>
            <person name="Gujja S."/>
            <person name="Heiman D."/>
            <person name="Howarth C."/>
            <person name="Larson L."/>
            <person name="Lui A."/>
            <person name="MacDonald P.J.P."/>
            <person name="Montmayeur A."/>
            <person name="Murphy C."/>
            <person name="Neiman D."/>
            <person name="Pearson M."/>
            <person name="Priest M."/>
            <person name="Roberts A."/>
            <person name="Saif S."/>
            <person name="Shea T."/>
            <person name="Shenoy N."/>
            <person name="Sisk P."/>
            <person name="Stolte C."/>
            <person name="Sykes S."/>
            <person name="Wortman J."/>
            <person name="Nusbaum C."/>
            <person name="Birren B."/>
        </authorList>
    </citation>
    <scope>NUCLEOTIDE SEQUENCE [LARGE SCALE GENOMIC DNA]</scope>
    <source>
        <strain evidence="2 3">C83</strain>
    </source>
</reference>
<comment type="caution">
    <text evidence="2">The sequence shown here is derived from an EMBL/GenBank/DDBJ whole genome shotgun (WGS) entry which is preliminary data.</text>
</comment>
<gene>
    <name evidence="2" type="ORF">HMPREF0045_00486</name>
</gene>
<accession>G9PE93</accession>
<sequence length="316" mass="33966">MGKLLRVGGMRRCCSPIYTPQGYMFKGWRARPSRGAGRGHRAAASLSGGDSWRRRANTAPRPGPGEVAVRVPLWASINALEMVRPIPAPPLSRLRAAQKAAKAGALASKWNTVKTSVATQGRNLGAVMKESRVVEDIVKDALSGGVNNVTAYYMDDSVKDKSLMGAIGMFGTGAISSAAGAVFGGNLKTRFNVNGYSASDVLERGRFKNGAINGMVDVGSGMLKTTVQYTPEAWIENKEIQPGELKDKMVKGAVKDFSKSYLKSSVKMDAGVAQKYRTLGQYYAYRAADTVANPAGALDRAVEQILPIELMKRVDW</sequence>
<proteinExistence type="predicted"/>
<dbReference type="Proteomes" id="UP000003822">
    <property type="component" value="Unassembled WGS sequence"/>
</dbReference>
<dbReference type="EMBL" id="ACRN01000002">
    <property type="protein sequence ID" value="EHM89073.1"/>
    <property type="molecule type" value="Genomic_DNA"/>
</dbReference>
<dbReference type="HOGENOM" id="CLU_878883_0_0_11"/>
<evidence type="ECO:0000313" key="2">
    <source>
        <dbReference type="EMBL" id="EHM89073.1"/>
    </source>
</evidence>
<dbReference type="AlphaFoldDB" id="G9PE93"/>
<dbReference type="PATRIC" id="fig|435830.3.peg.473"/>
<name>G9PE93_9ACTO</name>